<dbReference type="InterPro" id="IPR049314">
    <property type="entry name" value="GH101_dom-5"/>
</dbReference>
<keyword evidence="1" id="KW-0732">Signal</keyword>
<protein>
    <submittedName>
        <fullName evidence="3">Endo-alpha-N-acetylgalactosaminidase</fullName>
    </submittedName>
</protein>
<dbReference type="Pfam" id="PF18080">
    <property type="entry name" value="Gal_mutarotas_3"/>
    <property type="match status" value="1"/>
</dbReference>
<feature type="chain" id="PRO_5038334280" evidence="1">
    <location>
        <begin position="28"/>
        <end position="1263"/>
    </location>
</feature>
<dbReference type="InterPro" id="IPR008979">
    <property type="entry name" value="Galactose-bd-like_sf"/>
</dbReference>
<sequence length="1263" mass="135021">MIPLRPAALTAALALTGGLLLAPSATASQTAPTTAAAAPLTLHSASLTVTVGSDFPRVIGYADNASGKTLGGQPDAISTVTINGTPRTARLTAPPTVSADGGRADYKLAFDALPGVELDASLALAGRITTFKIDAVRDTESSRVNTIDIPDHDLISVASTDAGATTAFTTLDPDSTRTADKITPVTAATAAEAAPTGATYAFVNTSGLAAGIETNSTYDKPAGQSVDDGARFWHRARKAADGTSRVGVWSGQWTYRADTSPYTEPLPWAKVVVTPDANGDRTVDWQDGAIAFRSIMVEPKGGDLVKDRVVTHIPFNFASQATHPFLRTLDDVKRISLATDGLGQLALLKGYGSEGHDSAHPDYGGNYNVRAGGLTDLNTLLKKGKGWNAAFGVHVNATESYPEANAFSEDLVDKSAKGWNWLNQSYYIKQRPDLASGNIVKRFQQLRDETDQNLQELYIDVYYQSGWLADGLTRQLADQGWQIATEWADRHERTSLWSHWANDLDYGGPTNKGLNSKIIRFARNHEKDVWNADRILGQASIVEFEGWTGETDWNKFYANIWQRNLPAKFLQQQKILDWNENDIAFTGGIRGTVENGRRTLYAGTAKVLDGDKYLLPWDNNKKLYHYNPEGGLTAWRVPAALAATTKFTVYKLTDTGRVKVTTAPVKKGVVTLDADPGQPYVLYPDVAPKQPAAQWGEGSLVKDPGFNAGNLNAWKPTGFAKIDTLANGQHVAAFGPGTASLQQQLTGLTAGHTYSASAWIEVEPGKSRPTTIDVNGTKVTVTRSTAQNKVASDDKQDAYYQRARVLFDAKGTNATLKISAADGTARVRVDDVRVVETTRPAAGLVDDFEHTDQGWGPFVKGDAGGTTDPRTVLAHKHAPYTQAGWNGKLVDDVLDGDWSLKSHEENEGLVYRTAPWTVDFKPGHKYKVGFDYENGRAGQYTWVQGVDRPDSVEVHSTPIGEQRTKTAFSQEFVAGCGGDYWVGLRKLSSGGDQADFVIDNFAVTDLGQSDEKADCTSISLSGAGLNGMVSGEANTVVTTFTNNDVVAADDITMTLQAPAGWTVEATTPATHATVAAGTSVTTSWSVTPPAGTPEGKYGLTATGGTASTSAEATLLPPGIVPQSRITVADVSSEDVATGGAAVGALDGDPSTLWHSAWSEVPTPAGFPHHITLDLGTTYQVDGFSYLPRQSGTNGMFKGYEIYVSTDGQTWGSPVQTGEFPNSRDTQRVDFTAKAGRYVKFVGTSSLNGAVFGSAAELNVYGTH</sequence>
<comment type="caution">
    <text evidence="3">The sequence shown here is derived from an EMBL/GenBank/DDBJ whole genome shotgun (WGS) entry which is preliminary data.</text>
</comment>
<evidence type="ECO:0000256" key="1">
    <source>
        <dbReference type="SAM" id="SignalP"/>
    </source>
</evidence>
<dbReference type="InterPro" id="IPR040502">
    <property type="entry name" value="GH101_dom-6"/>
</dbReference>
<dbReference type="Pfam" id="PF21466">
    <property type="entry name" value="GH101_dom-5"/>
    <property type="match status" value="1"/>
</dbReference>
<reference evidence="3 4" key="1">
    <citation type="submission" date="2019-03" db="EMBL/GenBank/DDBJ databases">
        <title>Genomic Encyclopedia of Type Strains, Phase III (KMG-III): the genomes of soil and plant-associated and newly described type strains.</title>
        <authorList>
            <person name="Whitman W."/>
        </authorList>
    </citation>
    <scope>NUCLEOTIDE SEQUENCE [LARGE SCALE GENOMIC DNA]</scope>
    <source>
        <strain evidence="3 4">VKM Ac-2575</strain>
    </source>
</reference>
<dbReference type="Pfam" id="PF12905">
    <property type="entry name" value="Glyco_hydro_101"/>
    <property type="match status" value="1"/>
</dbReference>
<dbReference type="CDD" id="cd14244">
    <property type="entry name" value="GH_101_like"/>
    <property type="match status" value="1"/>
</dbReference>
<dbReference type="Gene3D" id="2.60.40.1180">
    <property type="entry name" value="Golgi alpha-mannosidase II"/>
    <property type="match status" value="1"/>
</dbReference>
<dbReference type="InterPro" id="IPR040633">
    <property type="entry name" value="Gal_mutarotas_3"/>
</dbReference>
<dbReference type="Gene3D" id="2.70.98.10">
    <property type="match status" value="1"/>
</dbReference>
<dbReference type="SMART" id="SM00231">
    <property type="entry name" value="FA58C"/>
    <property type="match status" value="1"/>
</dbReference>
<dbReference type="Proteomes" id="UP000295151">
    <property type="component" value="Unassembled WGS sequence"/>
</dbReference>
<dbReference type="GO" id="GO:0033926">
    <property type="term" value="F:endo-alpha-N-acetylgalactosaminidase activity"/>
    <property type="evidence" value="ECO:0007669"/>
    <property type="project" value="InterPro"/>
</dbReference>
<dbReference type="InterPro" id="IPR014718">
    <property type="entry name" value="GH-type_carb-bd"/>
</dbReference>
<evidence type="ECO:0000259" key="2">
    <source>
        <dbReference type="PROSITE" id="PS50022"/>
    </source>
</evidence>
<dbReference type="InterPro" id="IPR025706">
    <property type="entry name" value="Endoa_GalNAc"/>
</dbReference>
<name>A0A4R7T9A8_9ACTN</name>
<organism evidence="3 4">
    <name type="scientific">Kribbella voronezhensis</name>
    <dbReference type="NCBI Taxonomy" id="2512212"/>
    <lineage>
        <taxon>Bacteria</taxon>
        <taxon>Bacillati</taxon>
        <taxon>Actinomycetota</taxon>
        <taxon>Actinomycetes</taxon>
        <taxon>Propionibacteriales</taxon>
        <taxon>Kribbellaceae</taxon>
        <taxon>Kribbella</taxon>
    </lineage>
</organism>
<dbReference type="GO" id="GO:0030246">
    <property type="term" value="F:carbohydrate binding"/>
    <property type="evidence" value="ECO:0007669"/>
    <property type="project" value="InterPro"/>
</dbReference>
<dbReference type="InterPro" id="IPR018905">
    <property type="entry name" value="A-galactase_NEW3"/>
</dbReference>
<feature type="domain" description="F5/8 type C" evidence="2">
    <location>
        <begin position="1108"/>
        <end position="1262"/>
    </location>
</feature>
<feature type="signal peptide" evidence="1">
    <location>
        <begin position="1"/>
        <end position="27"/>
    </location>
</feature>
<dbReference type="Pfam" id="PF17451">
    <property type="entry name" value="Glyco_hyd_101C"/>
    <property type="match status" value="1"/>
</dbReference>
<dbReference type="EMBL" id="SOCE01000001">
    <property type="protein sequence ID" value="TDU88229.1"/>
    <property type="molecule type" value="Genomic_DNA"/>
</dbReference>
<dbReference type="Pfam" id="PF17974">
    <property type="entry name" value="GalBD_like"/>
    <property type="match status" value="1"/>
</dbReference>
<dbReference type="RefSeq" id="WP_238158023.1">
    <property type="nucleotide sequence ID" value="NZ_SOCE01000001.1"/>
</dbReference>
<gene>
    <name evidence="3" type="ORF">EV138_1771</name>
</gene>
<dbReference type="InterPro" id="IPR035364">
    <property type="entry name" value="Beta_sandwich_GH101"/>
</dbReference>
<evidence type="ECO:0000313" key="3">
    <source>
        <dbReference type="EMBL" id="TDU88229.1"/>
    </source>
</evidence>
<dbReference type="AlphaFoldDB" id="A0A4R7T9A8"/>
<dbReference type="InterPro" id="IPR000421">
    <property type="entry name" value="FA58C"/>
</dbReference>
<dbReference type="SUPFAM" id="SSF49785">
    <property type="entry name" value="Galactose-binding domain-like"/>
    <property type="match status" value="2"/>
</dbReference>
<dbReference type="PROSITE" id="PS50022">
    <property type="entry name" value="FA58C_3"/>
    <property type="match status" value="1"/>
</dbReference>
<dbReference type="Pfam" id="PF00754">
    <property type="entry name" value="F5_F8_type_C"/>
    <property type="match status" value="1"/>
</dbReference>
<dbReference type="Gene3D" id="2.60.120.260">
    <property type="entry name" value="Galactose-binding domain-like"/>
    <property type="match status" value="3"/>
</dbReference>
<keyword evidence="4" id="KW-1185">Reference proteome</keyword>
<proteinExistence type="predicted"/>
<dbReference type="InterPro" id="IPR013780">
    <property type="entry name" value="Glyco_hydro_b"/>
</dbReference>
<dbReference type="Gene3D" id="3.20.20.80">
    <property type="entry name" value="Glycosidases"/>
    <property type="match status" value="1"/>
</dbReference>
<evidence type="ECO:0000313" key="4">
    <source>
        <dbReference type="Proteomes" id="UP000295151"/>
    </source>
</evidence>
<accession>A0A4R7T9A8</accession>
<dbReference type="Pfam" id="PF10633">
    <property type="entry name" value="NPCBM_assoc"/>
    <property type="match status" value="1"/>
</dbReference>